<comment type="caution">
    <text evidence="2">The sequence shown here is derived from an EMBL/GenBank/DDBJ whole genome shotgun (WGS) entry which is preliminary data.</text>
</comment>
<name>A0A8J2K8S2_9HEXA</name>
<keyword evidence="1" id="KW-0175">Coiled coil</keyword>
<gene>
    <name evidence="2" type="ORF">AFUS01_LOCUS19904</name>
</gene>
<evidence type="ECO:0000313" key="3">
    <source>
        <dbReference type="Proteomes" id="UP000708208"/>
    </source>
</evidence>
<proteinExistence type="predicted"/>
<dbReference type="Proteomes" id="UP000708208">
    <property type="component" value="Unassembled WGS sequence"/>
</dbReference>
<keyword evidence="3" id="KW-1185">Reference proteome</keyword>
<sequence length="267" mass="30447">MTESAARETADCEKQLLFLKVEVASDIVRSSQATVAFQRVFYLEMLAFERTEKEIGEFIQKVDRLQSKLSSLFNDLQHAEQHLGARRASAIAEKLDTLKDSVRDLRKRSGEAKGKRKLKSDQLNEILPEINRATETTMNGDVKLVRTPSLSLFVNDQDFHLAEEISEEWGFLRKKLENYLLRYVEDITSLKVEFFGATYLSENGGQNNPDCSRSFITKISGFIQSRKSSNNSKDENDVNNKRVYSSRSESFFYCSNPTSPAKPCVDN</sequence>
<evidence type="ECO:0000256" key="1">
    <source>
        <dbReference type="SAM" id="Coils"/>
    </source>
</evidence>
<accession>A0A8J2K8S2</accession>
<organism evidence="2 3">
    <name type="scientific">Allacma fusca</name>
    <dbReference type="NCBI Taxonomy" id="39272"/>
    <lineage>
        <taxon>Eukaryota</taxon>
        <taxon>Metazoa</taxon>
        <taxon>Ecdysozoa</taxon>
        <taxon>Arthropoda</taxon>
        <taxon>Hexapoda</taxon>
        <taxon>Collembola</taxon>
        <taxon>Symphypleona</taxon>
        <taxon>Sminthuridae</taxon>
        <taxon>Allacma</taxon>
    </lineage>
</organism>
<protein>
    <submittedName>
        <fullName evidence="2">Uncharacterized protein</fullName>
    </submittedName>
</protein>
<dbReference type="AlphaFoldDB" id="A0A8J2K8S2"/>
<feature type="coiled-coil region" evidence="1">
    <location>
        <begin position="48"/>
        <end position="108"/>
    </location>
</feature>
<reference evidence="2" key="1">
    <citation type="submission" date="2021-06" db="EMBL/GenBank/DDBJ databases">
        <authorList>
            <person name="Hodson N. C."/>
            <person name="Mongue J. A."/>
            <person name="Jaron S. K."/>
        </authorList>
    </citation>
    <scope>NUCLEOTIDE SEQUENCE</scope>
</reference>
<dbReference type="EMBL" id="CAJVCH010209739">
    <property type="protein sequence ID" value="CAG7731302.1"/>
    <property type="molecule type" value="Genomic_DNA"/>
</dbReference>
<evidence type="ECO:0000313" key="2">
    <source>
        <dbReference type="EMBL" id="CAG7731302.1"/>
    </source>
</evidence>